<dbReference type="EMBL" id="DSLA01000029">
    <property type="protein sequence ID" value="HEH34861.1"/>
    <property type="molecule type" value="Genomic_DNA"/>
</dbReference>
<comment type="caution">
    <text evidence="1">The sequence shown here is derived from an EMBL/GenBank/DDBJ whole genome shotgun (WGS) entry which is preliminary data.</text>
</comment>
<proteinExistence type="predicted"/>
<gene>
    <name evidence="1" type="ORF">ENP88_01630</name>
</gene>
<name>A0A7J2TIH0_ARCFL</name>
<evidence type="ECO:0000313" key="1">
    <source>
        <dbReference type="EMBL" id="HEH34861.1"/>
    </source>
</evidence>
<accession>A0A7J2TIH0</accession>
<reference evidence="1" key="1">
    <citation type="journal article" date="2020" name="mSystems">
        <title>Genome- and Community-Level Interaction Insights into Carbon Utilization and Element Cycling Functions of Hydrothermarchaeota in Hydrothermal Sediment.</title>
        <authorList>
            <person name="Zhou Z."/>
            <person name="Liu Y."/>
            <person name="Xu W."/>
            <person name="Pan J."/>
            <person name="Luo Z.H."/>
            <person name="Li M."/>
        </authorList>
    </citation>
    <scope>NUCLEOTIDE SEQUENCE [LARGE SCALE GENOMIC DNA]</scope>
    <source>
        <strain evidence="1">SpSt-26</strain>
    </source>
</reference>
<dbReference type="AlphaFoldDB" id="A0A7J2TIH0"/>
<sequence>MRESLPLWGAGSDGLKALELVKKYCEKGIIPKEELDDETMLLLEDLKLAVPLKAERDSLAWISRQFGGDMEIPYIVRFFFKFMDWKRAIIEYFRRIGEERAEEFVDIFLEIRDRSKNLLICGEDLVDIAMKHKKEPGALIAELKGSGLISPTVGCGAFGRARAPLYELNKFFVILSQSS</sequence>
<protein>
    <submittedName>
        <fullName evidence="1">Uncharacterized protein</fullName>
    </submittedName>
</protein>
<organism evidence="1">
    <name type="scientific">Archaeoglobus fulgidus</name>
    <dbReference type="NCBI Taxonomy" id="2234"/>
    <lineage>
        <taxon>Archaea</taxon>
        <taxon>Methanobacteriati</taxon>
        <taxon>Methanobacteriota</taxon>
        <taxon>Archaeoglobi</taxon>
        <taxon>Archaeoglobales</taxon>
        <taxon>Archaeoglobaceae</taxon>
        <taxon>Archaeoglobus</taxon>
    </lineage>
</organism>